<evidence type="ECO:0000313" key="3">
    <source>
        <dbReference type="EMBL" id="MDG3004802.1"/>
    </source>
</evidence>
<evidence type="ECO:0000256" key="2">
    <source>
        <dbReference type="SAM" id="SignalP"/>
    </source>
</evidence>
<proteinExistence type="predicted"/>
<keyword evidence="2" id="KW-0732">Signal</keyword>
<evidence type="ECO:0008006" key="5">
    <source>
        <dbReference type="Google" id="ProtNLM"/>
    </source>
</evidence>
<feature type="compositionally biased region" description="Low complexity" evidence="1">
    <location>
        <begin position="66"/>
        <end position="87"/>
    </location>
</feature>
<feature type="signal peptide" evidence="2">
    <location>
        <begin position="1"/>
        <end position="28"/>
    </location>
</feature>
<accession>A0ABT6FB91</accession>
<reference evidence="3 4" key="1">
    <citation type="submission" date="2023-03" db="EMBL/GenBank/DDBJ databases">
        <title>Paludisphaera mucosa sp. nov. a novel planctomycete from northern fen.</title>
        <authorList>
            <person name="Ivanova A."/>
        </authorList>
    </citation>
    <scope>NUCLEOTIDE SEQUENCE [LARGE SCALE GENOMIC DNA]</scope>
    <source>
        <strain evidence="3 4">Pla2</strain>
    </source>
</reference>
<evidence type="ECO:0000256" key="1">
    <source>
        <dbReference type="SAM" id="MobiDB-lite"/>
    </source>
</evidence>
<feature type="chain" id="PRO_5047020149" description="Lipoprotein" evidence="2">
    <location>
        <begin position="29"/>
        <end position="94"/>
    </location>
</feature>
<dbReference type="Proteomes" id="UP001216907">
    <property type="component" value="Unassembled WGS sequence"/>
</dbReference>
<dbReference type="RefSeq" id="WP_277861154.1">
    <property type="nucleotide sequence ID" value="NZ_JARRAG010000002.1"/>
</dbReference>
<gene>
    <name evidence="3" type="ORF">PZE19_13520</name>
</gene>
<evidence type="ECO:0000313" key="4">
    <source>
        <dbReference type="Proteomes" id="UP001216907"/>
    </source>
</evidence>
<comment type="caution">
    <text evidence="3">The sequence shown here is derived from an EMBL/GenBank/DDBJ whole genome shotgun (WGS) entry which is preliminary data.</text>
</comment>
<organism evidence="3 4">
    <name type="scientific">Paludisphaera mucosa</name>
    <dbReference type="NCBI Taxonomy" id="3030827"/>
    <lineage>
        <taxon>Bacteria</taxon>
        <taxon>Pseudomonadati</taxon>
        <taxon>Planctomycetota</taxon>
        <taxon>Planctomycetia</taxon>
        <taxon>Isosphaerales</taxon>
        <taxon>Isosphaeraceae</taxon>
        <taxon>Paludisphaera</taxon>
    </lineage>
</organism>
<protein>
    <recommendedName>
        <fullName evidence="5">Lipoprotein</fullName>
    </recommendedName>
</protein>
<keyword evidence="4" id="KW-1185">Reference proteome</keyword>
<dbReference type="EMBL" id="JARRAG010000002">
    <property type="protein sequence ID" value="MDG3004802.1"/>
    <property type="molecule type" value="Genomic_DNA"/>
</dbReference>
<feature type="region of interest" description="Disordered" evidence="1">
    <location>
        <begin position="58"/>
        <end position="94"/>
    </location>
</feature>
<name>A0ABT6FB91_9BACT</name>
<sequence>MIISRIARAPRRLAGTLLVGLFAPLYLAGCDGGPPAAPVETEADIQKRQADELAARQKAYGGRGIPIGRNPGKAAAKADTPAPAEAAPAEKKAP</sequence>